<evidence type="ECO:0000313" key="1">
    <source>
        <dbReference type="EMBL" id="HJB56154.1"/>
    </source>
</evidence>
<dbReference type="Proteomes" id="UP000824208">
    <property type="component" value="Unassembled WGS sequence"/>
</dbReference>
<organism evidence="1 2">
    <name type="scientific">Candidatus Flavonifractor intestinipullorum</name>
    <dbReference type="NCBI Taxonomy" id="2838587"/>
    <lineage>
        <taxon>Bacteria</taxon>
        <taxon>Bacillati</taxon>
        <taxon>Bacillota</taxon>
        <taxon>Clostridia</taxon>
        <taxon>Eubacteriales</taxon>
        <taxon>Oscillospiraceae</taxon>
        <taxon>Flavonifractor</taxon>
    </lineage>
</organism>
<reference evidence="1" key="2">
    <citation type="submission" date="2021-04" db="EMBL/GenBank/DDBJ databases">
        <authorList>
            <person name="Gilroy R."/>
        </authorList>
    </citation>
    <scope>NUCLEOTIDE SEQUENCE</scope>
    <source>
        <strain evidence="1">CHK189-11263</strain>
    </source>
</reference>
<protein>
    <submittedName>
        <fullName evidence="1">DUF3841 domain-containing protein</fullName>
    </submittedName>
</protein>
<proteinExistence type="predicted"/>
<reference evidence="1" key="1">
    <citation type="journal article" date="2021" name="PeerJ">
        <title>Extensive microbial diversity within the chicken gut microbiome revealed by metagenomics and culture.</title>
        <authorList>
            <person name="Gilroy R."/>
            <person name="Ravi A."/>
            <person name="Getino M."/>
            <person name="Pursley I."/>
            <person name="Horton D.L."/>
            <person name="Alikhan N.F."/>
            <person name="Baker D."/>
            <person name="Gharbi K."/>
            <person name="Hall N."/>
            <person name="Watson M."/>
            <person name="Adriaenssens E.M."/>
            <person name="Foster-Nyarko E."/>
            <person name="Jarju S."/>
            <person name="Secka A."/>
            <person name="Antonio M."/>
            <person name="Oren A."/>
            <person name="Chaudhuri R.R."/>
            <person name="La Ragione R."/>
            <person name="Hildebrand F."/>
            <person name="Pallen M.J."/>
        </authorList>
    </citation>
    <scope>NUCLEOTIDE SEQUENCE</scope>
    <source>
        <strain evidence="1">CHK189-11263</strain>
    </source>
</reference>
<sequence length="186" mass="21601">MSGEITLWSSQQPIVLDTLAREGIYRVRRAFVGQKYGPSGWNFQTAYGFFVREAGKRLPPPPGAESPVWCFLDRKWVDVPAGASLLRIVPPRTQVLLFDLRRWNRILNLEYLPSGPEDATAFARELERQGVSNPLDLFRTPYYPQLRRRVEESWKGLFQDPEHLEPAYTQAALWELRPEWVEVQSQ</sequence>
<comment type="caution">
    <text evidence="1">The sequence shown here is derived from an EMBL/GenBank/DDBJ whole genome shotgun (WGS) entry which is preliminary data.</text>
</comment>
<dbReference type="InterPro" id="IPR024211">
    <property type="entry name" value="DUF3841"/>
</dbReference>
<dbReference type="Pfam" id="PF12952">
    <property type="entry name" value="DUF3841"/>
    <property type="match status" value="1"/>
</dbReference>
<name>A0A9D2MA33_9FIRM</name>
<dbReference type="AlphaFoldDB" id="A0A9D2MA33"/>
<evidence type="ECO:0000313" key="2">
    <source>
        <dbReference type="Proteomes" id="UP000824208"/>
    </source>
</evidence>
<accession>A0A9D2MA33</accession>
<gene>
    <name evidence="1" type="ORF">H9714_01230</name>
</gene>
<dbReference type="EMBL" id="DWYC01000014">
    <property type="protein sequence ID" value="HJB56154.1"/>
    <property type="molecule type" value="Genomic_DNA"/>
</dbReference>